<feature type="compositionally biased region" description="Low complexity" evidence="1">
    <location>
        <begin position="218"/>
        <end position="234"/>
    </location>
</feature>
<proteinExistence type="predicted"/>
<evidence type="ECO:0000313" key="4">
    <source>
        <dbReference type="EMBL" id="CAE0715025.1"/>
    </source>
</evidence>
<feature type="compositionally biased region" description="Basic and acidic residues" evidence="1">
    <location>
        <begin position="99"/>
        <end position="108"/>
    </location>
</feature>
<dbReference type="EMBL" id="HBIX01010290">
    <property type="protein sequence ID" value="CAE0715024.1"/>
    <property type="molecule type" value="Transcribed_RNA"/>
</dbReference>
<name>A0A6U9XYF0_9STRA</name>
<sequence length="319" mass="35004">MVCSKSTPAHASIRGSTVSMPSSVNAILALAAALLLNTCEAFDSSSSLSLSLASSSNRPHHHHGSSFARTTSKLFLQKGWFDNDHEEDGDSDELSPLVTREDVHRDLLGMEPTVKRKRKNGKGGTQGYKPLDNRDHLPFSVRTKTPDDPYKTEFQKKRQQQQQQQRQTTENGGGTRTTASGGGATTTDLDRHMLAATRRGGNGRNKKAPATTKSRLVSKTNKGKSGSSSSTSTTTVLGEFELDKSTTSGDIIVVGTNEYLVEKARCQYKYAGGQRFVMVRKILEVKEIHRAKTEDVLLRRYNLDSTSSADVEQLNELEK</sequence>
<reference evidence="3" key="1">
    <citation type="submission" date="2021-01" db="EMBL/GenBank/DDBJ databases">
        <authorList>
            <person name="Corre E."/>
            <person name="Pelletier E."/>
            <person name="Niang G."/>
            <person name="Scheremetjew M."/>
            <person name="Finn R."/>
            <person name="Kale V."/>
            <person name="Holt S."/>
            <person name="Cochrane G."/>
            <person name="Meng A."/>
            <person name="Brown T."/>
            <person name="Cohen L."/>
        </authorList>
    </citation>
    <scope>NUCLEOTIDE SEQUENCE</scope>
    <source>
        <strain evidence="3">10249 10 AB</strain>
    </source>
</reference>
<feature type="compositionally biased region" description="Gly residues" evidence="1">
    <location>
        <begin position="171"/>
        <end position="184"/>
    </location>
</feature>
<dbReference type="AlphaFoldDB" id="A0A6U9XYF0"/>
<accession>A0A6U9XYF0</accession>
<evidence type="ECO:0000256" key="1">
    <source>
        <dbReference type="SAM" id="MobiDB-lite"/>
    </source>
</evidence>
<dbReference type="EMBL" id="HBIX01010291">
    <property type="protein sequence ID" value="CAE0715025.1"/>
    <property type="molecule type" value="Transcribed_RNA"/>
</dbReference>
<feature type="signal peptide" evidence="2">
    <location>
        <begin position="1"/>
        <end position="41"/>
    </location>
</feature>
<feature type="compositionally biased region" description="Basic and acidic residues" evidence="1">
    <location>
        <begin position="144"/>
        <end position="156"/>
    </location>
</feature>
<feature type="chain" id="PRO_5036192475" evidence="2">
    <location>
        <begin position="42"/>
        <end position="319"/>
    </location>
</feature>
<gene>
    <name evidence="3" type="ORF">PAUS00366_LOCUS7776</name>
    <name evidence="4" type="ORF">PAUS00366_LOCUS7777</name>
</gene>
<evidence type="ECO:0000256" key="2">
    <source>
        <dbReference type="SAM" id="SignalP"/>
    </source>
</evidence>
<keyword evidence="2" id="KW-0732">Signal</keyword>
<evidence type="ECO:0000313" key="3">
    <source>
        <dbReference type="EMBL" id="CAE0715024.1"/>
    </source>
</evidence>
<organism evidence="3">
    <name type="scientific">Pseudo-nitzschia australis</name>
    <dbReference type="NCBI Taxonomy" id="44445"/>
    <lineage>
        <taxon>Eukaryota</taxon>
        <taxon>Sar</taxon>
        <taxon>Stramenopiles</taxon>
        <taxon>Ochrophyta</taxon>
        <taxon>Bacillariophyta</taxon>
        <taxon>Bacillariophyceae</taxon>
        <taxon>Bacillariophycidae</taxon>
        <taxon>Bacillariales</taxon>
        <taxon>Bacillariaceae</taxon>
        <taxon>Pseudo-nitzschia</taxon>
    </lineage>
</organism>
<protein>
    <submittedName>
        <fullName evidence="3">Uncharacterized protein</fullName>
    </submittedName>
</protein>
<feature type="region of interest" description="Disordered" evidence="1">
    <location>
        <begin position="85"/>
        <end position="234"/>
    </location>
</feature>